<dbReference type="Proteomes" id="UP001595955">
    <property type="component" value="Unassembled WGS sequence"/>
</dbReference>
<reference evidence="9" key="1">
    <citation type="journal article" date="2019" name="Int. J. Syst. Evol. Microbiol.">
        <title>The Global Catalogue of Microorganisms (GCM) 10K type strain sequencing project: providing services to taxonomists for standard genome sequencing and annotation.</title>
        <authorList>
            <consortium name="The Broad Institute Genomics Platform"/>
            <consortium name="The Broad Institute Genome Sequencing Center for Infectious Disease"/>
            <person name="Wu L."/>
            <person name="Ma J."/>
        </authorList>
    </citation>
    <scope>NUCLEOTIDE SEQUENCE [LARGE SCALE GENOMIC DNA]</scope>
    <source>
        <strain evidence="9">JCM 3369</strain>
    </source>
</reference>
<evidence type="ECO:0000256" key="4">
    <source>
        <dbReference type="ARBA" id="ARBA00023136"/>
    </source>
</evidence>
<keyword evidence="2 6" id="KW-0812">Transmembrane</keyword>
<dbReference type="RefSeq" id="WP_122825057.1">
    <property type="nucleotide sequence ID" value="NZ_CP033325.1"/>
</dbReference>
<evidence type="ECO:0000313" key="9">
    <source>
        <dbReference type="Proteomes" id="UP001595955"/>
    </source>
</evidence>
<evidence type="ECO:0000256" key="5">
    <source>
        <dbReference type="SAM" id="MobiDB-lite"/>
    </source>
</evidence>
<accession>A0ABV9DBU2</accession>
<feature type="domain" description="Integral membrane bound transporter" evidence="7">
    <location>
        <begin position="47"/>
        <end position="169"/>
    </location>
</feature>
<evidence type="ECO:0000256" key="2">
    <source>
        <dbReference type="ARBA" id="ARBA00022692"/>
    </source>
</evidence>
<feature type="compositionally biased region" description="Basic and acidic residues" evidence="5">
    <location>
        <begin position="397"/>
        <end position="407"/>
    </location>
</feature>
<keyword evidence="9" id="KW-1185">Reference proteome</keyword>
<evidence type="ECO:0000256" key="1">
    <source>
        <dbReference type="ARBA" id="ARBA00004141"/>
    </source>
</evidence>
<evidence type="ECO:0000259" key="7">
    <source>
        <dbReference type="Pfam" id="PF13515"/>
    </source>
</evidence>
<feature type="transmembrane region" description="Helical" evidence="6">
    <location>
        <begin position="98"/>
        <end position="117"/>
    </location>
</feature>
<dbReference type="Pfam" id="PF13515">
    <property type="entry name" value="FUSC_2"/>
    <property type="match status" value="1"/>
</dbReference>
<organism evidence="8 9">
    <name type="scientific">Georgenia faecalis</name>
    <dbReference type="NCBI Taxonomy" id="2483799"/>
    <lineage>
        <taxon>Bacteria</taxon>
        <taxon>Bacillati</taxon>
        <taxon>Actinomycetota</taxon>
        <taxon>Actinomycetes</taxon>
        <taxon>Micrococcales</taxon>
        <taxon>Bogoriellaceae</taxon>
        <taxon>Georgenia</taxon>
    </lineage>
</organism>
<feature type="region of interest" description="Disordered" evidence="5">
    <location>
        <begin position="363"/>
        <end position="407"/>
    </location>
</feature>
<protein>
    <submittedName>
        <fullName evidence="8">Aromatic acid exporter family protein</fullName>
    </submittedName>
</protein>
<evidence type="ECO:0000256" key="3">
    <source>
        <dbReference type="ARBA" id="ARBA00022989"/>
    </source>
</evidence>
<feature type="transmembrane region" description="Helical" evidence="6">
    <location>
        <begin position="154"/>
        <end position="173"/>
    </location>
</feature>
<keyword evidence="3 6" id="KW-1133">Transmembrane helix</keyword>
<proteinExistence type="predicted"/>
<comment type="caution">
    <text evidence="8">The sequence shown here is derived from an EMBL/GenBank/DDBJ whole genome shotgun (WGS) entry which is preliminary data.</text>
</comment>
<comment type="subcellular location">
    <subcellularLocation>
        <location evidence="1">Membrane</location>
        <topology evidence="1">Multi-pass membrane protein</topology>
    </subcellularLocation>
</comment>
<dbReference type="InterPro" id="IPR049453">
    <property type="entry name" value="Memb_transporter_dom"/>
</dbReference>
<feature type="transmembrane region" description="Helical" evidence="6">
    <location>
        <begin position="30"/>
        <end position="55"/>
    </location>
</feature>
<gene>
    <name evidence="8" type="ORF">ACFO3F_13390</name>
</gene>
<feature type="transmembrane region" description="Helical" evidence="6">
    <location>
        <begin position="129"/>
        <end position="148"/>
    </location>
</feature>
<evidence type="ECO:0000313" key="8">
    <source>
        <dbReference type="EMBL" id="MFC4556244.1"/>
    </source>
</evidence>
<feature type="compositionally biased region" description="Acidic residues" evidence="5">
    <location>
        <begin position="371"/>
        <end position="387"/>
    </location>
</feature>
<name>A0ABV9DBU2_9MICO</name>
<keyword evidence="4 6" id="KW-0472">Membrane</keyword>
<evidence type="ECO:0000256" key="6">
    <source>
        <dbReference type="SAM" id="Phobius"/>
    </source>
</evidence>
<dbReference type="EMBL" id="JBHSGF010000010">
    <property type="protein sequence ID" value="MFC4556244.1"/>
    <property type="molecule type" value="Genomic_DNA"/>
</dbReference>
<sequence length="407" mass="42407">MSWAALGERTDLRRWLVLLRLRARQGVRRVSGAVTPVVTAALAAAVAWALAYYVLGHQYPFFAPVSAWVCLGFSADRQVRRVGELAIGVSLGVALGELIAHFIGTGVVQIFLVVVIAGLTARFVDRGQLLTVQAGVQGIVIVALPVAVTGGPAGRWVDALVGGACALVVALATPRDARRRTRMLARSCLTELSVMLRTLAEGIGAGDAELVRDALVQGRGTQGILDQWESSVHNARQAARLSPAARRFLPELARLERASVVVDRAMRNARVAARRALSAVEEGGRDAEIAEAVHGLSRGAALLGAALSSGGPADAARAELARVGPLLAPERFQQEGWRMQGVVILLRPLAVDLLQGTGLPYPDAAGTLGGDTDDGDTGDGDTDDGDTGDGAAGDPARSADDPDGPGR</sequence>